<dbReference type="InterPro" id="IPR000225">
    <property type="entry name" value="Armadillo"/>
</dbReference>
<reference evidence="2" key="3">
    <citation type="submission" date="2025-09" db="UniProtKB">
        <authorList>
            <consortium name="Ensembl"/>
        </authorList>
    </citation>
    <scope>IDENTIFICATION</scope>
</reference>
<name>A0A667WNU6_9TELE</name>
<dbReference type="SUPFAM" id="SSF48371">
    <property type="entry name" value="ARM repeat"/>
    <property type="match status" value="1"/>
</dbReference>
<dbReference type="Gene3D" id="1.25.10.10">
    <property type="entry name" value="Leucine-rich Repeat Variant"/>
    <property type="match status" value="1"/>
</dbReference>
<dbReference type="PANTHER" id="PTHR16356:SF1">
    <property type="entry name" value="TRANSMEMBRANE AND COILED-COIL DOMAIN-CONTAINING PROTEIN 6"/>
    <property type="match status" value="1"/>
</dbReference>
<reference evidence="2" key="2">
    <citation type="submission" date="2025-08" db="UniProtKB">
        <authorList>
            <consortium name="Ensembl"/>
        </authorList>
    </citation>
    <scope>IDENTIFICATION</scope>
</reference>
<dbReference type="InterPro" id="IPR011989">
    <property type="entry name" value="ARM-like"/>
</dbReference>
<organism evidence="2 3">
    <name type="scientific">Myripristis murdjan</name>
    <name type="common">pinecone soldierfish</name>
    <dbReference type="NCBI Taxonomy" id="586833"/>
    <lineage>
        <taxon>Eukaryota</taxon>
        <taxon>Metazoa</taxon>
        <taxon>Chordata</taxon>
        <taxon>Craniata</taxon>
        <taxon>Vertebrata</taxon>
        <taxon>Euteleostomi</taxon>
        <taxon>Actinopterygii</taxon>
        <taxon>Neopterygii</taxon>
        <taxon>Teleostei</taxon>
        <taxon>Neoteleostei</taxon>
        <taxon>Acanthomorphata</taxon>
        <taxon>Holocentriformes</taxon>
        <taxon>Holocentridae</taxon>
        <taxon>Myripristis</taxon>
    </lineage>
</organism>
<dbReference type="GeneID" id="115367041"/>
<gene>
    <name evidence="2" type="primary">TMCO6</name>
    <name evidence="2" type="synonym">tmco6</name>
</gene>
<protein>
    <submittedName>
        <fullName evidence="2">Transmembrane and coiled-coil domains 6</fullName>
    </submittedName>
</protein>
<accession>A0A667WNU6</accession>
<evidence type="ECO:0000313" key="2">
    <source>
        <dbReference type="Ensembl" id="ENSMMDP00005002189.1"/>
    </source>
</evidence>
<dbReference type="CTD" id="55374"/>
<evidence type="ECO:0000313" key="3">
    <source>
        <dbReference type="Proteomes" id="UP000472263"/>
    </source>
</evidence>
<dbReference type="OrthoDB" id="21522at2759"/>
<dbReference type="Proteomes" id="UP000472263">
    <property type="component" value="Chromosome 10"/>
</dbReference>
<feature type="coiled-coil region" evidence="1">
    <location>
        <begin position="18"/>
        <end position="45"/>
    </location>
</feature>
<dbReference type="PANTHER" id="PTHR16356">
    <property type="entry name" value="TRANSMEMBRANE AND COILED-COIL DOMAIN-CONTAINING PROTEIN 6 TMCO6"/>
    <property type="match status" value="1"/>
</dbReference>
<reference evidence="2" key="1">
    <citation type="submission" date="2019-06" db="EMBL/GenBank/DDBJ databases">
        <authorList>
            <consortium name="Wellcome Sanger Institute Data Sharing"/>
        </authorList>
    </citation>
    <scope>NUCLEOTIDE SEQUENCE [LARGE SCALE GENOMIC DNA]</scope>
</reference>
<keyword evidence="3" id="KW-1185">Reference proteome</keyword>
<keyword evidence="1" id="KW-0175">Coiled coil</keyword>
<proteinExistence type="predicted"/>
<dbReference type="GeneTree" id="ENSGT00390000008104"/>
<sequence length="504" mass="54898">MWRLNTVHHKAGRAGSSLEELKLKRREHEKALRQARRDRQLVSKRLLLNEDEEQPGSPMDTNSGDQVVDLFGKLKHGGQEREAHLKALSKALRSPSAQLTFVKLENSMHLLVGLLSGSDAQCRLQAVRCLHELSNSHHPNVVPACLPATPYLLTYLSGQSTKFTELCLYTLGNLCPDSEVVREKLLAQGIIPALANCIQNQRHSLAVVEAAGFTLSQLLQAKDAAEKVIPMVLASGLPPHLLSVLTPDPQFGLAPAIECAWCLHYLTCSNVDNRLLLAHGALARCSTLLVSLGDAVAKGDKEGGMELLVWPLLRCVGNLLSSGPMEDLSSQVGDVSLLAALCALLQAYLHSQPALARECAWVLNNLTADSSVFCSALLALSLVPGLIQLLPFSQGINTMVLRVLGNIAHKKKEHCVQLAQCGLLPALCATLKMADQEMVTLSLEVLFLLVTSSPRVAEDFVRQSGLSLLEAIQYNSEGEVRLRATHLLEHHLISHHMVDRVTSQ</sequence>
<evidence type="ECO:0000256" key="1">
    <source>
        <dbReference type="SAM" id="Coils"/>
    </source>
</evidence>
<dbReference type="InterPro" id="IPR016024">
    <property type="entry name" value="ARM-type_fold"/>
</dbReference>
<dbReference type="Ensembl" id="ENSMMDT00005002226.1">
    <property type="protein sequence ID" value="ENSMMDP00005002189.1"/>
    <property type="gene ID" value="ENSMMDG00005001201.1"/>
</dbReference>
<dbReference type="InParanoid" id="A0A667WNU6"/>
<dbReference type="SMART" id="SM00185">
    <property type="entry name" value="ARM"/>
    <property type="match status" value="6"/>
</dbReference>
<dbReference type="RefSeq" id="XP_029918601.1">
    <property type="nucleotide sequence ID" value="XM_030062741.1"/>
</dbReference>
<dbReference type="AlphaFoldDB" id="A0A667WNU6"/>